<reference evidence="15" key="2">
    <citation type="submission" date="2020-09" db="EMBL/GenBank/DDBJ databases">
        <authorList>
            <person name="Sun Q."/>
            <person name="Zhou Y."/>
        </authorList>
    </citation>
    <scope>NUCLEOTIDE SEQUENCE</scope>
    <source>
        <strain evidence="15">CGMCC 1.12777</strain>
    </source>
</reference>
<organism evidence="15 16">
    <name type="scientific">Pullulanibacillus pueri</name>
    <dbReference type="NCBI Taxonomy" id="1437324"/>
    <lineage>
        <taxon>Bacteria</taxon>
        <taxon>Bacillati</taxon>
        <taxon>Bacillota</taxon>
        <taxon>Bacilli</taxon>
        <taxon>Bacillales</taxon>
        <taxon>Sporolactobacillaceae</taxon>
        <taxon>Pullulanibacillus</taxon>
    </lineage>
</organism>
<dbReference type="GO" id="GO:0006465">
    <property type="term" value="P:signal peptide processing"/>
    <property type="evidence" value="ECO:0007669"/>
    <property type="project" value="InterPro"/>
</dbReference>
<dbReference type="PROSITE" id="PS00760">
    <property type="entry name" value="SPASE_I_2"/>
    <property type="match status" value="1"/>
</dbReference>
<keyword evidence="16" id="KW-1185">Reference proteome</keyword>
<evidence type="ECO:0000256" key="9">
    <source>
        <dbReference type="ARBA" id="ARBA00022989"/>
    </source>
</evidence>
<keyword evidence="8 12" id="KW-0378">Hydrolase</keyword>
<dbReference type="EC" id="3.4.21.89" evidence="4 12"/>
<evidence type="ECO:0000256" key="11">
    <source>
        <dbReference type="PIRSR" id="PIRSR600223-1"/>
    </source>
</evidence>
<dbReference type="PANTHER" id="PTHR43390">
    <property type="entry name" value="SIGNAL PEPTIDASE I"/>
    <property type="match status" value="1"/>
</dbReference>
<dbReference type="RefSeq" id="WP_188497152.1">
    <property type="nucleotide sequence ID" value="NZ_BMFV01000012.1"/>
</dbReference>
<keyword evidence="7 12" id="KW-0812">Transmembrane</keyword>
<reference evidence="15" key="1">
    <citation type="journal article" date="2014" name="Int. J. Syst. Evol. Microbiol.">
        <title>Complete genome sequence of Corynebacterium casei LMG S-19264T (=DSM 44701T), isolated from a smear-ripened cheese.</title>
        <authorList>
            <consortium name="US DOE Joint Genome Institute (JGI-PGF)"/>
            <person name="Walter F."/>
            <person name="Albersmeier A."/>
            <person name="Kalinowski J."/>
            <person name="Ruckert C."/>
        </authorList>
    </citation>
    <scope>NUCLEOTIDE SEQUENCE</scope>
    <source>
        <strain evidence="15">CGMCC 1.12777</strain>
    </source>
</reference>
<dbReference type="PRINTS" id="PR00727">
    <property type="entry name" value="LEADERPTASE"/>
</dbReference>
<dbReference type="EMBL" id="BMFV01000012">
    <property type="protein sequence ID" value="GGH81242.1"/>
    <property type="molecule type" value="Genomic_DNA"/>
</dbReference>
<comment type="similarity">
    <text evidence="3 13">Belongs to the peptidase S26 family.</text>
</comment>
<evidence type="ECO:0000256" key="10">
    <source>
        <dbReference type="ARBA" id="ARBA00023136"/>
    </source>
</evidence>
<dbReference type="Gene3D" id="2.10.109.10">
    <property type="entry name" value="Umud Fragment, subunit A"/>
    <property type="match status" value="1"/>
</dbReference>
<gene>
    <name evidence="15" type="ORF">GCM10007096_18850</name>
</gene>
<dbReference type="InterPro" id="IPR019758">
    <property type="entry name" value="Pept_S26A_signal_pept_1_CS"/>
</dbReference>
<comment type="subcellular location">
    <subcellularLocation>
        <location evidence="2">Cell membrane</location>
        <topology evidence="2">Single-pass type II membrane protein</topology>
    </subcellularLocation>
    <subcellularLocation>
        <location evidence="13">Membrane</location>
        <topology evidence="13">Single-pass type II membrane protein</topology>
    </subcellularLocation>
</comment>
<dbReference type="AlphaFoldDB" id="A0A8J2ZW89"/>
<evidence type="ECO:0000256" key="7">
    <source>
        <dbReference type="ARBA" id="ARBA00022692"/>
    </source>
</evidence>
<keyword evidence="9 12" id="KW-1133">Transmembrane helix</keyword>
<evidence type="ECO:0000256" key="12">
    <source>
        <dbReference type="RuleBase" id="RU003993"/>
    </source>
</evidence>
<dbReference type="GO" id="GO:0009003">
    <property type="term" value="F:signal peptidase activity"/>
    <property type="evidence" value="ECO:0007669"/>
    <property type="project" value="UniProtKB-EC"/>
</dbReference>
<evidence type="ECO:0000256" key="4">
    <source>
        <dbReference type="ARBA" id="ARBA00013208"/>
    </source>
</evidence>
<evidence type="ECO:0000256" key="1">
    <source>
        <dbReference type="ARBA" id="ARBA00000677"/>
    </source>
</evidence>
<sequence>MVKKNRSEIFSWIKAIGISIILAVVVKNFIFANYLVKGESMNPTLHNGNRLIVNKVNYDFSMPKHGEIIIFHATSTKDYVKRVIGLPGDTIVYQNDQLYRNGKKVDEPYLDKYKKKLSNGQLDYDFSLEELTGKQRVPKGKLWVMGDNRRNSSDSREFGFIDIDQVVGKVSLRYYPFSEVNVYSASK</sequence>
<dbReference type="CDD" id="cd06530">
    <property type="entry name" value="S26_SPase_I"/>
    <property type="match status" value="1"/>
</dbReference>
<evidence type="ECO:0000256" key="13">
    <source>
        <dbReference type="RuleBase" id="RU362042"/>
    </source>
</evidence>
<evidence type="ECO:0000313" key="15">
    <source>
        <dbReference type="EMBL" id="GGH81242.1"/>
    </source>
</evidence>
<dbReference type="PROSITE" id="PS00761">
    <property type="entry name" value="SPASE_I_3"/>
    <property type="match status" value="1"/>
</dbReference>
<proteinExistence type="inferred from homology"/>
<dbReference type="Proteomes" id="UP000656813">
    <property type="component" value="Unassembled WGS sequence"/>
</dbReference>
<dbReference type="InterPro" id="IPR019756">
    <property type="entry name" value="Pept_S26A_signal_pept_1_Ser-AS"/>
</dbReference>
<accession>A0A8J2ZW89</accession>
<feature type="active site" evidence="11">
    <location>
        <position position="81"/>
    </location>
</feature>
<dbReference type="FunFam" id="2.10.109.10:FF:000008">
    <property type="entry name" value="Signal peptidase I"/>
    <property type="match status" value="1"/>
</dbReference>
<dbReference type="InterPro" id="IPR019757">
    <property type="entry name" value="Pept_S26A_signal_pept_1_Lys-AS"/>
</dbReference>
<evidence type="ECO:0000256" key="8">
    <source>
        <dbReference type="ARBA" id="ARBA00022801"/>
    </source>
</evidence>
<comment type="caution">
    <text evidence="15">The sequence shown here is derived from an EMBL/GenBank/DDBJ whole genome shotgun (WGS) entry which is preliminary data.</text>
</comment>
<evidence type="ECO:0000256" key="2">
    <source>
        <dbReference type="ARBA" id="ARBA00004401"/>
    </source>
</evidence>
<dbReference type="PANTHER" id="PTHR43390:SF1">
    <property type="entry name" value="CHLOROPLAST PROCESSING PEPTIDASE"/>
    <property type="match status" value="1"/>
</dbReference>
<evidence type="ECO:0000259" key="14">
    <source>
        <dbReference type="Pfam" id="PF10502"/>
    </source>
</evidence>
<dbReference type="InterPro" id="IPR036286">
    <property type="entry name" value="LexA/Signal_pep-like_sf"/>
</dbReference>
<feature type="active site" evidence="11">
    <location>
        <position position="40"/>
    </location>
</feature>
<dbReference type="GO" id="GO:0004252">
    <property type="term" value="F:serine-type endopeptidase activity"/>
    <property type="evidence" value="ECO:0007669"/>
    <property type="project" value="InterPro"/>
</dbReference>
<evidence type="ECO:0000256" key="6">
    <source>
        <dbReference type="ARBA" id="ARBA00022670"/>
    </source>
</evidence>
<name>A0A8J2ZW89_9BACL</name>
<keyword evidence="10 12" id="KW-0472">Membrane</keyword>
<evidence type="ECO:0000256" key="5">
    <source>
        <dbReference type="ARBA" id="ARBA00022475"/>
    </source>
</evidence>
<dbReference type="SUPFAM" id="SSF51306">
    <property type="entry name" value="LexA/Signal peptidase"/>
    <property type="match status" value="1"/>
</dbReference>
<keyword evidence="6 12" id="KW-0645">Protease</keyword>
<protein>
    <recommendedName>
        <fullName evidence="4 12">Signal peptidase I</fullName>
        <ecNumber evidence="4 12">3.4.21.89</ecNumber>
    </recommendedName>
</protein>
<dbReference type="PROSITE" id="PS00501">
    <property type="entry name" value="SPASE_I_1"/>
    <property type="match status" value="1"/>
</dbReference>
<dbReference type="InterPro" id="IPR000223">
    <property type="entry name" value="Pept_S26A_signal_pept_1"/>
</dbReference>
<dbReference type="Pfam" id="PF10502">
    <property type="entry name" value="Peptidase_S26"/>
    <property type="match status" value="1"/>
</dbReference>
<dbReference type="InterPro" id="IPR019533">
    <property type="entry name" value="Peptidase_S26"/>
</dbReference>
<dbReference type="GO" id="GO:0005886">
    <property type="term" value="C:plasma membrane"/>
    <property type="evidence" value="ECO:0007669"/>
    <property type="project" value="UniProtKB-SubCell"/>
</dbReference>
<evidence type="ECO:0000256" key="3">
    <source>
        <dbReference type="ARBA" id="ARBA00009370"/>
    </source>
</evidence>
<keyword evidence="5" id="KW-1003">Cell membrane</keyword>
<comment type="catalytic activity">
    <reaction evidence="1 12">
        <text>Cleavage of hydrophobic, N-terminal signal or leader sequences from secreted and periplasmic proteins.</text>
        <dbReference type="EC" id="3.4.21.89"/>
    </reaction>
</comment>
<feature type="transmembrane region" description="Helical" evidence="12">
    <location>
        <begin position="12"/>
        <end position="36"/>
    </location>
</feature>
<feature type="domain" description="Peptidase S26" evidence="14">
    <location>
        <begin position="10"/>
        <end position="175"/>
    </location>
</feature>
<evidence type="ECO:0000313" key="16">
    <source>
        <dbReference type="Proteomes" id="UP000656813"/>
    </source>
</evidence>
<dbReference type="NCBIfam" id="TIGR02227">
    <property type="entry name" value="sigpep_I_bact"/>
    <property type="match status" value="1"/>
</dbReference>